<protein>
    <recommendedName>
        <fullName evidence="6">Mid2 domain-containing protein</fullName>
    </recommendedName>
</protein>
<dbReference type="PRINTS" id="PR01217">
    <property type="entry name" value="PRICHEXTENSN"/>
</dbReference>
<feature type="region of interest" description="Disordered" evidence="1">
    <location>
        <begin position="211"/>
        <end position="241"/>
    </location>
</feature>
<dbReference type="InParanoid" id="A0A0L0H7V5"/>
<dbReference type="PROSITE" id="PS51257">
    <property type="entry name" value="PROKAR_LIPOPROTEIN"/>
    <property type="match status" value="1"/>
</dbReference>
<feature type="signal peptide" evidence="3">
    <location>
        <begin position="1"/>
        <end position="21"/>
    </location>
</feature>
<feature type="compositionally biased region" description="Low complexity" evidence="1">
    <location>
        <begin position="216"/>
        <end position="232"/>
    </location>
</feature>
<dbReference type="RefSeq" id="XP_016605046.1">
    <property type="nucleotide sequence ID" value="XM_016755974.1"/>
</dbReference>
<feature type="compositionally biased region" description="Polar residues" evidence="1">
    <location>
        <begin position="110"/>
        <end position="122"/>
    </location>
</feature>
<dbReference type="OMA" id="GHEMATA"/>
<gene>
    <name evidence="4" type="ORF">SPPG_07822</name>
</gene>
<keyword evidence="2" id="KW-1133">Transmembrane helix</keyword>
<keyword evidence="5" id="KW-1185">Reference proteome</keyword>
<reference evidence="4 5" key="1">
    <citation type="submission" date="2009-08" db="EMBL/GenBank/DDBJ databases">
        <title>The Genome Sequence of Spizellomyces punctatus strain DAOM BR117.</title>
        <authorList>
            <consortium name="The Broad Institute Genome Sequencing Platform"/>
            <person name="Russ C."/>
            <person name="Cuomo C."/>
            <person name="Shea T."/>
            <person name="Young S.K."/>
            <person name="Zeng Q."/>
            <person name="Koehrsen M."/>
            <person name="Haas B."/>
            <person name="Borodovsky M."/>
            <person name="Guigo R."/>
            <person name="Alvarado L."/>
            <person name="Berlin A."/>
            <person name="Bochicchio J."/>
            <person name="Borenstein D."/>
            <person name="Chapman S."/>
            <person name="Chen Z."/>
            <person name="Engels R."/>
            <person name="Freedman E."/>
            <person name="Gellesch M."/>
            <person name="Goldberg J."/>
            <person name="Griggs A."/>
            <person name="Gujja S."/>
            <person name="Heiman D."/>
            <person name="Hepburn T."/>
            <person name="Howarth C."/>
            <person name="Jen D."/>
            <person name="Larson L."/>
            <person name="Lewis B."/>
            <person name="Mehta T."/>
            <person name="Park D."/>
            <person name="Pearson M."/>
            <person name="Roberts A."/>
            <person name="Saif S."/>
            <person name="Shenoy N."/>
            <person name="Sisk P."/>
            <person name="Stolte C."/>
            <person name="Sykes S."/>
            <person name="Thomson T."/>
            <person name="Walk T."/>
            <person name="White J."/>
            <person name="Yandava C."/>
            <person name="Burger G."/>
            <person name="Gray M.W."/>
            <person name="Holland P.W.H."/>
            <person name="King N."/>
            <person name="Lang F.B.F."/>
            <person name="Roger A.J."/>
            <person name="Ruiz-Trillo I."/>
            <person name="Lander E."/>
            <person name="Nusbaum C."/>
        </authorList>
    </citation>
    <scope>NUCLEOTIDE SEQUENCE [LARGE SCALE GENOMIC DNA]</scope>
    <source>
        <strain evidence="4 5">DAOM BR117</strain>
    </source>
</reference>
<name>A0A0L0H7V5_SPIPD</name>
<feature type="chain" id="PRO_5005539548" description="Mid2 domain-containing protein" evidence="3">
    <location>
        <begin position="22"/>
        <end position="317"/>
    </location>
</feature>
<evidence type="ECO:0008006" key="6">
    <source>
        <dbReference type="Google" id="ProtNLM"/>
    </source>
</evidence>
<proteinExistence type="predicted"/>
<feature type="region of interest" description="Disordered" evidence="1">
    <location>
        <begin position="52"/>
        <end position="170"/>
    </location>
</feature>
<dbReference type="OrthoDB" id="10493680at2759"/>
<keyword evidence="3" id="KW-0732">Signal</keyword>
<accession>A0A0L0H7V5</accession>
<dbReference type="AlphaFoldDB" id="A0A0L0H7V5"/>
<feature type="compositionally biased region" description="Polar residues" evidence="1">
    <location>
        <begin position="131"/>
        <end position="154"/>
    </location>
</feature>
<evidence type="ECO:0000256" key="3">
    <source>
        <dbReference type="SAM" id="SignalP"/>
    </source>
</evidence>
<dbReference type="GeneID" id="27691011"/>
<sequence length="317" mass="32890">MKSFVVSILLLLLSCPWLCTAANKEEEKATALLKLSHEIHGRIGVPMLYARQAPSGTSNPATVPPSTQQSPTPSSSPTPSQQSPSPDPPITTSDAPAPSRTVSPPPITNAPPSETVVITRTGDNGAPTVIVTVTNRPSGQGNVNTRNPKATTSGVPAPDSEAGDTTKKSSSTSVIIGLSVGGAAIVIAGVGIFVFRKLGLKPSKRFRGRLADLDAPGVSPTPTQPSSPSTSPVPGPQDRDKRFLHDTIHVSQSPSVTPFGAPVSAQPQEAYVPYEYAYAPPYATAAAHSTAGYDAYAPGHGPYAAYQGYDTSSQPRY</sequence>
<dbReference type="EMBL" id="KQ257466">
    <property type="protein sequence ID" value="KNC97006.1"/>
    <property type="molecule type" value="Genomic_DNA"/>
</dbReference>
<organism evidence="4 5">
    <name type="scientific">Spizellomyces punctatus (strain DAOM BR117)</name>
    <dbReference type="NCBI Taxonomy" id="645134"/>
    <lineage>
        <taxon>Eukaryota</taxon>
        <taxon>Fungi</taxon>
        <taxon>Fungi incertae sedis</taxon>
        <taxon>Chytridiomycota</taxon>
        <taxon>Chytridiomycota incertae sedis</taxon>
        <taxon>Chytridiomycetes</taxon>
        <taxon>Spizellomycetales</taxon>
        <taxon>Spizellomycetaceae</taxon>
        <taxon>Spizellomyces</taxon>
    </lineage>
</organism>
<feature type="compositionally biased region" description="Low complexity" evidence="1">
    <location>
        <begin position="60"/>
        <end position="99"/>
    </location>
</feature>
<evidence type="ECO:0000256" key="1">
    <source>
        <dbReference type="SAM" id="MobiDB-lite"/>
    </source>
</evidence>
<evidence type="ECO:0000313" key="4">
    <source>
        <dbReference type="EMBL" id="KNC97006.1"/>
    </source>
</evidence>
<evidence type="ECO:0000256" key="2">
    <source>
        <dbReference type="SAM" id="Phobius"/>
    </source>
</evidence>
<keyword evidence="2" id="KW-0812">Transmembrane</keyword>
<evidence type="ECO:0000313" key="5">
    <source>
        <dbReference type="Proteomes" id="UP000053201"/>
    </source>
</evidence>
<dbReference type="VEuPathDB" id="FungiDB:SPPG_07822"/>
<keyword evidence="2" id="KW-0472">Membrane</keyword>
<feature type="transmembrane region" description="Helical" evidence="2">
    <location>
        <begin position="174"/>
        <end position="195"/>
    </location>
</feature>
<dbReference type="Proteomes" id="UP000053201">
    <property type="component" value="Unassembled WGS sequence"/>
</dbReference>